<dbReference type="GO" id="GO:0016020">
    <property type="term" value="C:membrane"/>
    <property type="evidence" value="ECO:0007669"/>
    <property type="project" value="UniProtKB-SubCell"/>
</dbReference>
<organism evidence="6 7">
    <name type="scientific">Penicillium citrinum</name>
    <dbReference type="NCBI Taxonomy" id="5077"/>
    <lineage>
        <taxon>Eukaryota</taxon>
        <taxon>Fungi</taxon>
        <taxon>Dikarya</taxon>
        <taxon>Ascomycota</taxon>
        <taxon>Pezizomycotina</taxon>
        <taxon>Eurotiomycetes</taxon>
        <taxon>Eurotiomycetidae</taxon>
        <taxon>Eurotiales</taxon>
        <taxon>Aspergillaceae</taxon>
        <taxon>Penicillium</taxon>
    </lineage>
</organism>
<name>A0A9W9TUL7_PENCI</name>
<dbReference type="GeneID" id="81378420"/>
<keyword evidence="3 5" id="KW-1133">Transmembrane helix</keyword>
<evidence type="ECO:0000256" key="1">
    <source>
        <dbReference type="ARBA" id="ARBA00004141"/>
    </source>
</evidence>
<dbReference type="EMBL" id="JAPQKT010000001">
    <property type="protein sequence ID" value="KAJ5242006.1"/>
    <property type="molecule type" value="Genomic_DNA"/>
</dbReference>
<dbReference type="PANTHER" id="PTHR31465:SF35">
    <property type="entry name" value="RTA1 DOMAIN PROTEIN-RELATED"/>
    <property type="match status" value="1"/>
</dbReference>
<feature type="transmembrane region" description="Helical" evidence="5">
    <location>
        <begin position="100"/>
        <end position="122"/>
    </location>
</feature>
<reference evidence="6" key="1">
    <citation type="submission" date="2022-11" db="EMBL/GenBank/DDBJ databases">
        <authorList>
            <person name="Petersen C."/>
        </authorList>
    </citation>
    <scope>NUCLEOTIDE SEQUENCE</scope>
    <source>
        <strain evidence="6">IBT 23319</strain>
    </source>
</reference>
<protein>
    <submittedName>
        <fullName evidence="6">Uncharacterized protein</fullName>
    </submittedName>
</protein>
<sequence length="130" mass="14274">MPIVLGSIKRWSSLSSFSKIGYYDYTPSVAAAVILCILFGSVTNVVLHSICVWLPLSVSPLSNKQTRLMLIFIVIIVEVVGYGARAVSADQNPDYIVLPFLIQNLLILLAPSLFSASIYMLLGRIIRVTD</sequence>
<keyword evidence="4 5" id="KW-0472">Membrane</keyword>
<feature type="transmembrane region" description="Helical" evidence="5">
    <location>
        <begin position="68"/>
        <end position="88"/>
    </location>
</feature>
<keyword evidence="2 5" id="KW-0812">Transmembrane</keyword>
<comment type="caution">
    <text evidence="6">The sequence shown here is derived from an EMBL/GenBank/DDBJ whole genome shotgun (WGS) entry which is preliminary data.</text>
</comment>
<evidence type="ECO:0000256" key="5">
    <source>
        <dbReference type="SAM" id="Phobius"/>
    </source>
</evidence>
<gene>
    <name evidence="6" type="ORF">N7469_000333</name>
</gene>
<evidence type="ECO:0000256" key="2">
    <source>
        <dbReference type="ARBA" id="ARBA00022692"/>
    </source>
</evidence>
<dbReference type="RefSeq" id="XP_056505010.1">
    <property type="nucleotide sequence ID" value="XM_056639253.1"/>
</dbReference>
<dbReference type="InterPro" id="IPR007568">
    <property type="entry name" value="RTA1"/>
</dbReference>
<keyword evidence="7" id="KW-1185">Reference proteome</keyword>
<evidence type="ECO:0000256" key="3">
    <source>
        <dbReference type="ARBA" id="ARBA00022989"/>
    </source>
</evidence>
<evidence type="ECO:0000313" key="6">
    <source>
        <dbReference type="EMBL" id="KAJ5242006.1"/>
    </source>
</evidence>
<dbReference type="Pfam" id="PF04479">
    <property type="entry name" value="RTA1"/>
    <property type="match status" value="1"/>
</dbReference>
<proteinExistence type="predicted"/>
<evidence type="ECO:0000256" key="4">
    <source>
        <dbReference type="ARBA" id="ARBA00023136"/>
    </source>
</evidence>
<feature type="transmembrane region" description="Helical" evidence="5">
    <location>
        <begin position="29"/>
        <end position="56"/>
    </location>
</feature>
<accession>A0A9W9TUL7</accession>
<dbReference type="Proteomes" id="UP001147733">
    <property type="component" value="Unassembled WGS sequence"/>
</dbReference>
<dbReference type="AlphaFoldDB" id="A0A9W9TUL7"/>
<reference evidence="6" key="2">
    <citation type="journal article" date="2023" name="IMA Fungus">
        <title>Comparative genomic study of the Penicillium genus elucidates a diverse pangenome and 15 lateral gene transfer events.</title>
        <authorList>
            <person name="Petersen C."/>
            <person name="Sorensen T."/>
            <person name="Nielsen M.R."/>
            <person name="Sondergaard T.E."/>
            <person name="Sorensen J.L."/>
            <person name="Fitzpatrick D.A."/>
            <person name="Frisvad J.C."/>
            <person name="Nielsen K.L."/>
        </authorList>
    </citation>
    <scope>NUCLEOTIDE SEQUENCE</scope>
    <source>
        <strain evidence="6">IBT 23319</strain>
    </source>
</reference>
<comment type="subcellular location">
    <subcellularLocation>
        <location evidence="1">Membrane</location>
        <topology evidence="1">Multi-pass membrane protein</topology>
    </subcellularLocation>
</comment>
<dbReference type="PANTHER" id="PTHR31465">
    <property type="entry name" value="PROTEIN RTA1-RELATED"/>
    <property type="match status" value="1"/>
</dbReference>
<evidence type="ECO:0000313" key="7">
    <source>
        <dbReference type="Proteomes" id="UP001147733"/>
    </source>
</evidence>